<protein>
    <submittedName>
        <fullName evidence="1">Uncharacterized protein</fullName>
    </submittedName>
</protein>
<proteinExistence type="predicted"/>
<dbReference type="Proteomes" id="UP000828941">
    <property type="component" value="Chromosome 11"/>
</dbReference>
<evidence type="ECO:0000313" key="2">
    <source>
        <dbReference type="Proteomes" id="UP000828941"/>
    </source>
</evidence>
<evidence type="ECO:0000313" key="1">
    <source>
        <dbReference type="EMBL" id="KAI4314160.1"/>
    </source>
</evidence>
<reference evidence="1 2" key="1">
    <citation type="journal article" date="2022" name="DNA Res.">
        <title>Chromosomal-level genome assembly of the orchid tree Bauhinia variegata (Leguminosae; Cercidoideae) supports the allotetraploid origin hypothesis of Bauhinia.</title>
        <authorList>
            <person name="Zhong Y."/>
            <person name="Chen Y."/>
            <person name="Zheng D."/>
            <person name="Pang J."/>
            <person name="Liu Y."/>
            <person name="Luo S."/>
            <person name="Meng S."/>
            <person name="Qian L."/>
            <person name="Wei D."/>
            <person name="Dai S."/>
            <person name="Zhou R."/>
        </authorList>
    </citation>
    <scope>NUCLEOTIDE SEQUENCE [LARGE SCALE GENOMIC DNA]</scope>
    <source>
        <strain evidence="1">BV-YZ2020</strain>
    </source>
</reference>
<gene>
    <name evidence="1" type="ORF">L6164_027095</name>
</gene>
<accession>A0ACB9LS71</accession>
<dbReference type="EMBL" id="CM039436">
    <property type="protein sequence ID" value="KAI4314160.1"/>
    <property type="molecule type" value="Genomic_DNA"/>
</dbReference>
<comment type="caution">
    <text evidence="1">The sequence shown here is derived from an EMBL/GenBank/DDBJ whole genome shotgun (WGS) entry which is preliminary data.</text>
</comment>
<organism evidence="1 2">
    <name type="scientific">Bauhinia variegata</name>
    <name type="common">Purple orchid tree</name>
    <name type="synonym">Phanera variegata</name>
    <dbReference type="NCBI Taxonomy" id="167791"/>
    <lineage>
        <taxon>Eukaryota</taxon>
        <taxon>Viridiplantae</taxon>
        <taxon>Streptophyta</taxon>
        <taxon>Embryophyta</taxon>
        <taxon>Tracheophyta</taxon>
        <taxon>Spermatophyta</taxon>
        <taxon>Magnoliopsida</taxon>
        <taxon>eudicotyledons</taxon>
        <taxon>Gunneridae</taxon>
        <taxon>Pentapetalae</taxon>
        <taxon>rosids</taxon>
        <taxon>fabids</taxon>
        <taxon>Fabales</taxon>
        <taxon>Fabaceae</taxon>
        <taxon>Cercidoideae</taxon>
        <taxon>Cercideae</taxon>
        <taxon>Bauhiniinae</taxon>
        <taxon>Bauhinia</taxon>
    </lineage>
</organism>
<keyword evidence="2" id="KW-1185">Reference proteome</keyword>
<name>A0ACB9LS71_BAUVA</name>
<sequence>MTDFRNWACQNCGNKGLNDGGDGFFYCTFCNSQAEDIIDTGVADEDFVDKGGETGGAIYLASHRRRRSTAIKAEPISQYDSFYDSQSQFLKNLGLEETTPQRQDHGEERTIKVEEYYGSQFDEWGPSVPEDFGGSSSVKVPSFDDYYNEIRLRYVLGLQMMIEFQCEALVKEFKVSPLICGLIGPIWLRFVSTTGVFDDEWADQAIKDSEMQHEEDPEYFKPRVKYRAEPHSMYGDRAVLIWFRSLREMIPLPCTVAISFLACHITREAVLPTDIMKWTLEGKLPYFSAFCEIERRMGPPSRACPISSSFMFRPSKAVSLQKLESLAASIAQSIGLELPPVNFYEIALRYLEKLSLPVEKIVPHACRIYEWSMPPDLWLSSNDLRLPTRVYVMSILIVAIRILYNINGFGEWEKSLSHMRKVDGGMNTTFASQDGHDFRTIPDNDPLQEMNAAGLLHHLEARYNEIADTYEFAKDLSTYLQYCKDVVFAGLEASCEDHEEEKMIEYLWDVYQNEKDSEPVEPVEQSNISFNQRSLRDEIYLGSAAKEKKNREACLSEPLSHDGTCLADDLHRENKNIDHSTESSSDSEDSESNEHTSADAVNEEAIRQMKLDMAEKRFCYIPPRTNVKRFDYLHYVRKKGEGAYTYVAHTDYYILLRACAVVAQVDIRIMHIGVLRFERRLAWLEKRIDHCLNLRPSSSSCQFCTDVAPENGCDDTLGLSNLNI</sequence>